<evidence type="ECO:0000313" key="8">
    <source>
        <dbReference type="Proteomes" id="UP000316360"/>
    </source>
</evidence>
<keyword evidence="2 7" id="KW-0436">Ligase</keyword>
<dbReference type="InterPro" id="IPR036615">
    <property type="entry name" value="Mur_ligase_C_dom_sf"/>
</dbReference>
<feature type="domain" description="Mur ligase C-terminal" evidence="6">
    <location>
        <begin position="50"/>
        <end position="160"/>
    </location>
</feature>
<evidence type="ECO:0000256" key="3">
    <source>
        <dbReference type="ARBA" id="ARBA00022741"/>
    </source>
</evidence>
<comment type="caution">
    <text evidence="7">The sequence shown here is derived from an EMBL/GenBank/DDBJ whole genome shotgun (WGS) entry which is preliminary data.</text>
</comment>
<dbReference type="PANTHER" id="PTHR43692:SF1">
    <property type="entry name" value="UDP-N-ACETYLMURAMOYLALANINE--D-GLUTAMATE LIGASE"/>
    <property type="match status" value="1"/>
</dbReference>
<dbReference type="EMBL" id="SOKJ01000093">
    <property type="protein sequence ID" value="TET12353.1"/>
    <property type="molecule type" value="Genomic_DNA"/>
</dbReference>
<sequence>EEKIISCGQITFAGSHNLDNILSSVAIASLYGIEREIIKEALLEFKGLPHRTERVGEVGGVEFIDDSKATNEDAVRSCLESMQKKTILIMGGKDKGADFSSSKNLIREKVKELILLGEAKKKIKDQLVGLSPVKEVEGMKEAVREAFKDAQKNDCVLLSPGCASFDQFKDYKERGEVFKREVRRLEQENQ</sequence>
<keyword evidence="3" id="KW-0547">Nucleotide-binding</keyword>
<dbReference type="GO" id="GO:0008764">
    <property type="term" value="F:UDP-N-acetylmuramoylalanine-D-glutamate ligase activity"/>
    <property type="evidence" value="ECO:0007669"/>
    <property type="project" value="InterPro"/>
</dbReference>
<dbReference type="Proteomes" id="UP000316360">
    <property type="component" value="Unassembled WGS sequence"/>
</dbReference>
<dbReference type="Gene3D" id="3.40.1190.10">
    <property type="entry name" value="Mur-like, catalytic domain"/>
    <property type="match status" value="1"/>
</dbReference>
<evidence type="ECO:0000256" key="1">
    <source>
        <dbReference type="ARBA" id="ARBA00022490"/>
    </source>
</evidence>
<dbReference type="GO" id="GO:0051301">
    <property type="term" value="P:cell division"/>
    <property type="evidence" value="ECO:0007669"/>
    <property type="project" value="InterPro"/>
</dbReference>
<accession>A0A523S2S7</accession>
<evidence type="ECO:0000256" key="2">
    <source>
        <dbReference type="ARBA" id="ARBA00022598"/>
    </source>
</evidence>
<name>A0A523S2S7_UNCAE</name>
<gene>
    <name evidence="7" type="ORF">E3J84_01775</name>
</gene>
<dbReference type="SUPFAM" id="SSF53244">
    <property type="entry name" value="MurD-like peptide ligases, peptide-binding domain"/>
    <property type="match status" value="1"/>
</dbReference>
<proteinExistence type="predicted"/>
<keyword evidence="4" id="KW-0067">ATP-binding</keyword>
<organism evidence="7 8">
    <name type="scientific">Aerophobetes bacterium</name>
    <dbReference type="NCBI Taxonomy" id="2030807"/>
    <lineage>
        <taxon>Bacteria</taxon>
        <taxon>Candidatus Aerophobota</taxon>
    </lineage>
</organism>
<dbReference type="Gene3D" id="3.90.190.20">
    <property type="entry name" value="Mur ligase, C-terminal domain"/>
    <property type="match status" value="1"/>
</dbReference>
<protein>
    <submittedName>
        <fullName evidence="7">UDP-N-acetylmuramoyl-L-alanine--D-glutamate ligase</fullName>
    </submittedName>
</protein>
<keyword evidence="5" id="KW-0175">Coiled coil</keyword>
<dbReference type="AlphaFoldDB" id="A0A523S2S7"/>
<evidence type="ECO:0000259" key="6">
    <source>
        <dbReference type="Pfam" id="PF02875"/>
    </source>
</evidence>
<evidence type="ECO:0000256" key="4">
    <source>
        <dbReference type="ARBA" id="ARBA00022840"/>
    </source>
</evidence>
<evidence type="ECO:0000313" key="7">
    <source>
        <dbReference type="EMBL" id="TET12353.1"/>
    </source>
</evidence>
<dbReference type="GO" id="GO:0008360">
    <property type="term" value="P:regulation of cell shape"/>
    <property type="evidence" value="ECO:0007669"/>
    <property type="project" value="InterPro"/>
</dbReference>
<dbReference type="GO" id="GO:0005737">
    <property type="term" value="C:cytoplasm"/>
    <property type="evidence" value="ECO:0007669"/>
    <property type="project" value="InterPro"/>
</dbReference>
<dbReference type="PANTHER" id="PTHR43692">
    <property type="entry name" value="UDP-N-ACETYLMURAMOYLALANINE--D-GLUTAMATE LIGASE"/>
    <property type="match status" value="1"/>
</dbReference>
<evidence type="ECO:0000256" key="5">
    <source>
        <dbReference type="SAM" id="Coils"/>
    </source>
</evidence>
<dbReference type="InterPro" id="IPR004101">
    <property type="entry name" value="Mur_ligase_C"/>
</dbReference>
<dbReference type="Pfam" id="PF02875">
    <property type="entry name" value="Mur_ligase_C"/>
    <property type="match status" value="1"/>
</dbReference>
<feature type="non-terminal residue" evidence="7">
    <location>
        <position position="1"/>
    </location>
</feature>
<feature type="coiled-coil region" evidence="5">
    <location>
        <begin position="133"/>
        <end position="188"/>
    </location>
</feature>
<reference evidence="7 8" key="1">
    <citation type="submission" date="2019-03" db="EMBL/GenBank/DDBJ databases">
        <title>Metabolic potential of uncultured bacteria and archaea associated with petroleum seepage in deep-sea sediments.</title>
        <authorList>
            <person name="Dong X."/>
            <person name="Hubert C."/>
        </authorList>
    </citation>
    <scope>NUCLEOTIDE SEQUENCE [LARGE SCALE GENOMIC DNA]</scope>
    <source>
        <strain evidence="7">E44_bin7</strain>
    </source>
</reference>
<dbReference type="GO" id="GO:0005524">
    <property type="term" value="F:ATP binding"/>
    <property type="evidence" value="ECO:0007669"/>
    <property type="project" value="UniProtKB-KW"/>
</dbReference>
<keyword evidence="1" id="KW-0963">Cytoplasm</keyword>
<dbReference type="InterPro" id="IPR005762">
    <property type="entry name" value="MurD"/>
</dbReference>
<dbReference type="InterPro" id="IPR036565">
    <property type="entry name" value="Mur-like_cat_sf"/>
</dbReference>